<dbReference type="InterPro" id="IPR011047">
    <property type="entry name" value="Quinoprotein_ADH-like_sf"/>
</dbReference>
<evidence type="ECO:0000313" key="2">
    <source>
        <dbReference type="EMBL" id="GAH69962.1"/>
    </source>
</evidence>
<proteinExistence type="predicted"/>
<keyword evidence="1" id="KW-1133">Transmembrane helix</keyword>
<accession>X1HKI0</accession>
<feature type="non-terminal residue" evidence="2">
    <location>
        <position position="248"/>
    </location>
</feature>
<dbReference type="SUPFAM" id="SSF50998">
    <property type="entry name" value="Quinoprotein alcohol dehydrogenase-like"/>
    <property type="match status" value="1"/>
</dbReference>
<sequence length="248" mass="27010">MNKKLALYVSLAIIILFILFIIYDTMTRNNVAMDQKVITLPDEQQEAMWEIAAELVAPYGDLKAVATTNVGIIIGGDSFIALYNYDLKPLWDSLLSDPIGAIAAYGDTIYAGTIETILLFTSEGEQIDEWGPFDDNSIITCVAANRDYVAIADAGDKMVFVMNKAGALVSLVGQPGNQYVVPSPYFDVSFSDDDFLVTANPGKRNIEFRTINGEITSYFGEAGTALEYFCGCCNPSHFAFLPGGNLVT</sequence>
<comment type="caution">
    <text evidence="2">The sequence shown here is derived from an EMBL/GenBank/DDBJ whole genome shotgun (WGS) entry which is preliminary data.</text>
</comment>
<feature type="transmembrane region" description="Helical" evidence="1">
    <location>
        <begin position="6"/>
        <end position="23"/>
    </location>
</feature>
<name>X1HKI0_9ZZZZ</name>
<organism evidence="2">
    <name type="scientific">marine sediment metagenome</name>
    <dbReference type="NCBI Taxonomy" id="412755"/>
    <lineage>
        <taxon>unclassified sequences</taxon>
        <taxon>metagenomes</taxon>
        <taxon>ecological metagenomes</taxon>
    </lineage>
</organism>
<gene>
    <name evidence="2" type="ORF">S03H2_49129</name>
</gene>
<dbReference type="AlphaFoldDB" id="X1HKI0"/>
<protein>
    <submittedName>
        <fullName evidence="2">Uncharacterized protein</fullName>
    </submittedName>
</protein>
<keyword evidence="1" id="KW-0812">Transmembrane</keyword>
<keyword evidence="1" id="KW-0472">Membrane</keyword>
<reference evidence="2" key="1">
    <citation type="journal article" date="2014" name="Front. Microbiol.">
        <title>High frequency of phylogenetically diverse reductive dehalogenase-homologous genes in deep subseafloor sedimentary metagenomes.</title>
        <authorList>
            <person name="Kawai M."/>
            <person name="Futagami T."/>
            <person name="Toyoda A."/>
            <person name="Takaki Y."/>
            <person name="Nishi S."/>
            <person name="Hori S."/>
            <person name="Arai W."/>
            <person name="Tsubouchi T."/>
            <person name="Morono Y."/>
            <person name="Uchiyama I."/>
            <person name="Ito T."/>
            <person name="Fujiyama A."/>
            <person name="Inagaki F."/>
            <person name="Takami H."/>
        </authorList>
    </citation>
    <scope>NUCLEOTIDE SEQUENCE</scope>
    <source>
        <strain evidence="2">Expedition CK06-06</strain>
    </source>
</reference>
<dbReference type="Gene3D" id="2.120.10.30">
    <property type="entry name" value="TolB, C-terminal domain"/>
    <property type="match status" value="1"/>
</dbReference>
<dbReference type="InterPro" id="IPR011042">
    <property type="entry name" value="6-blade_b-propeller_TolB-like"/>
</dbReference>
<evidence type="ECO:0000256" key="1">
    <source>
        <dbReference type="SAM" id="Phobius"/>
    </source>
</evidence>
<dbReference type="EMBL" id="BARU01031025">
    <property type="protein sequence ID" value="GAH69962.1"/>
    <property type="molecule type" value="Genomic_DNA"/>
</dbReference>